<name>A0A9N9VIE1_9HYPO</name>
<dbReference type="Pfam" id="PF24883">
    <property type="entry name" value="NPHP3_N"/>
    <property type="match status" value="1"/>
</dbReference>
<reference evidence="5" key="1">
    <citation type="submission" date="2021-10" db="EMBL/GenBank/DDBJ databases">
        <authorList>
            <person name="Piombo E."/>
        </authorList>
    </citation>
    <scope>NUCLEOTIDE SEQUENCE</scope>
</reference>
<dbReference type="AlphaFoldDB" id="A0A9N9VIE1"/>
<keyword evidence="1" id="KW-0677">Repeat</keyword>
<comment type="caution">
    <text evidence="5">The sequence shown here is derived from an EMBL/GenBank/DDBJ whole genome shotgun (WGS) entry which is preliminary data.</text>
</comment>
<keyword evidence="2" id="KW-0732">Signal</keyword>
<protein>
    <recommendedName>
        <fullName evidence="7">Prion-inhibition and propagation HeLo domain-containing protein</fullName>
    </recommendedName>
</protein>
<feature type="signal peptide" evidence="2">
    <location>
        <begin position="1"/>
        <end position="22"/>
    </location>
</feature>
<proteinExistence type="predicted"/>
<sequence>MEPESPAIGVVGLAGLFNACLATVARIDANKEFGNDSHALATQFHAIRLLLERWGRAVGLEKGQVSAHHHPGLDDLDLGNPEDAVVTKPFSLARRPAIPSAPLTPKRQKLAWALRGKERLASEVETLDGLVRKLYELIPTGDSNKAAEISATNSDAFRKLQAGTESWTKDIQNTLKKIEQDIKAETRRELHMWIAADVPSDAYEDLKETRAPGTCNWILDRKEFRDWLKPNGDSSVSPVLWVNAIAGCGKTVLCARVVEYLSETLKTPIAHFFLSSQNASRDDPYLAIRSWIIQVIGQDADAFNLVRAKRLS</sequence>
<evidence type="ECO:0000256" key="1">
    <source>
        <dbReference type="ARBA" id="ARBA00022737"/>
    </source>
</evidence>
<dbReference type="Gene3D" id="1.20.120.1020">
    <property type="entry name" value="Prion-inhibition and propagation, HeLo domain"/>
    <property type="match status" value="1"/>
</dbReference>
<evidence type="ECO:0008006" key="7">
    <source>
        <dbReference type="Google" id="ProtNLM"/>
    </source>
</evidence>
<evidence type="ECO:0000259" key="4">
    <source>
        <dbReference type="Pfam" id="PF24883"/>
    </source>
</evidence>
<dbReference type="Gene3D" id="3.40.50.300">
    <property type="entry name" value="P-loop containing nucleotide triphosphate hydrolases"/>
    <property type="match status" value="1"/>
</dbReference>
<dbReference type="OrthoDB" id="539213at2759"/>
<dbReference type="InterPro" id="IPR038305">
    <property type="entry name" value="HeLo_sf"/>
</dbReference>
<dbReference type="PANTHER" id="PTHR10039:SF16">
    <property type="entry name" value="GPI INOSITOL-DEACYLASE"/>
    <property type="match status" value="1"/>
</dbReference>
<dbReference type="EMBL" id="CABFNQ020000725">
    <property type="protein sequence ID" value="CAH0026867.1"/>
    <property type="molecule type" value="Genomic_DNA"/>
</dbReference>
<dbReference type="InterPro" id="IPR029498">
    <property type="entry name" value="HeLo_dom"/>
</dbReference>
<evidence type="ECO:0000256" key="2">
    <source>
        <dbReference type="SAM" id="SignalP"/>
    </source>
</evidence>
<dbReference type="InterPro" id="IPR027417">
    <property type="entry name" value="P-loop_NTPase"/>
</dbReference>
<evidence type="ECO:0000313" key="6">
    <source>
        <dbReference type="Proteomes" id="UP000696573"/>
    </source>
</evidence>
<feature type="chain" id="PRO_5040105018" description="Prion-inhibition and propagation HeLo domain-containing protein" evidence="2">
    <location>
        <begin position="23"/>
        <end position="312"/>
    </location>
</feature>
<evidence type="ECO:0000259" key="3">
    <source>
        <dbReference type="Pfam" id="PF14479"/>
    </source>
</evidence>
<dbReference type="Proteomes" id="UP000696573">
    <property type="component" value="Unassembled WGS sequence"/>
</dbReference>
<dbReference type="PANTHER" id="PTHR10039">
    <property type="entry name" value="AMELOGENIN"/>
    <property type="match status" value="1"/>
</dbReference>
<dbReference type="InterPro" id="IPR056884">
    <property type="entry name" value="NPHP3-like_N"/>
</dbReference>
<gene>
    <name evidence="5" type="ORF">CRHIZ90672A_00002969</name>
</gene>
<dbReference type="Pfam" id="PF14479">
    <property type="entry name" value="HeLo"/>
    <property type="match status" value="1"/>
</dbReference>
<organism evidence="5 6">
    <name type="scientific">Clonostachys rhizophaga</name>
    <dbReference type="NCBI Taxonomy" id="160324"/>
    <lineage>
        <taxon>Eukaryota</taxon>
        <taxon>Fungi</taxon>
        <taxon>Dikarya</taxon>
        <taxon>Ascomycota</taxon>
        <taxon>Pezizomycotina</taxon>
        <taxon>Sordariomycetes</taxon>
        <taxon>Hypocreomycetidae</taxon>
        <taxon>Hypocreales</taxon>
        <taxon>Bionectriaceae</taxon>
        <taxon>Clonostachys</taxon>
    </lineage>
</organism>
<evidence type="ECO:0000313" key="5">
    <source>
        <dbReference type="EMBL" id="CAH0026867.1"/>
    </source>
</evidence>
<keyword evidence="6" id="KW-1185">Reference proteome</keyword>
<feature type="domain" description="Prion-inhibition and propagation HeLo" evidence="3">
    <location>
        <begin position="7"/>
        <end position="69"/>
    </location>
</feature>
<feature type="domain" description="Nephrocystin 3-like N-terminal" evidence="4">
    <location>
        <begin position="213"/>
        <end position="302"/>
    </location>
</feature>
<accession>A0A9N9VIE1</accession>